<protein>
    <recommendedName>
        <fullName evidence="3">Condensation domain-containing protein</fullName>
    </recommendedName>
</protein>
<accession>A0ABQ5M140</accession>
<dbReference type="SUPFAM" id="SSF52777">
    <property type="entry name" value="CoA-dependent acyltransferases"/>
    <property type="match status" value="1"/>
</dbReference>
<dbReference type="PANTHER" id="PTHR28037:SF1">
    <property type="entry name" value="ALCOHOL O-ACETYLTRANSFERASE 1-RELATED"/>
    <property type="match status" value="1"/>
</dbReference>
<sequence length="408" mass="46426">MSKQYIITERAHLMCPNMHFGILISIDKKYLFNSVRETLKALFDAHPFLKSIIARESSGRLYYKFQEQIEAKFTEKISTGSLQADYKEVSEMGWDVFHEGLLKVFVYPKPDGFDILFIAHHLLCDGRGLLELARSFADSYVKGVSPVYREVCLIKSLKDFSIGSDLPWISKMIIDRVNRKWKKENHSVEYNKYQKFEVNYIKQNTVRLSIETKEGADVRSIIDLCHEKEISINDYLIAKMMIDEHTNKVLIAADIRKYVTVYKERSLGNFSTAFGVVCNSKEKDIWSLAKKVSKIVENQINSPKKLMLVLACYIRMCPELIDAVAISTLGDYPSNAGKFVGSNMFGYKNRNGYSITNLGKIESDTIEKAIFIPPASPANKKTLGVVTVNTTMSVCSIETVGNIEYEKS</sequence>
<dbReference type="PANTHER" id="PTHR28037">
    <property type="entry name" value="ALCOHOL O-ACETYLTRANSFERASE 1-RELATED"/>
    <property type="match status" value="1"/>
</dbReference>
<gene>
    <name evidence="1" type="ORF">LAD12857_01090</name>
</gene>
<dbReference type="Proteomes" id="UP001419084">
    <property type="component" value="Unassembled WGS sequence"/>
</dbReference>
<evidence type="ECO:0000313" key="2">
    <source>
        <dbReference type="Proteomes" id="UP001419084"/>
    </source>
</evidence>
<proteinExistence type="predicted"/>
<dbReference type="EMBL" id="BRPJ01000002">
    <property type="protein sequence ID" value="GLB28186.1"/>
    <property type="molecule type" value="Genomic_DNA"/>
</dbReference>
<keyword evidence="2" id="KW-1185">Reference proteome</keyword>
<comment type="caution">
    <text evidence="1">The sequence shown here is derived from an EMBL/GenBank/DDBJ whole genome shotgun (WGS) entry which is preliminary data.</text>
</comment>
<dbReference type="InterPro" id="IPR023213">
    <property type="entry name" value="CAT-like_dom_sf"/>
</dbReference>
<evidence type="ECO:0000313" key="1">
    <source>
        <dbReference type="EMBL" id="GLB28186.1"/>
    </source>
</evidence>
<name>A0ABQ5M140_9FIRM</name>
<reference evidence="1 2" key="1">
    <citation type="journal article" date="2024" name="Int. J. Syst. Evol. Microbiol.">
        <title>Lacrimispora brassicae sp. nov. isolated from fermented cabbage, and proposal of Clostridium indicum Gundawar et al. 2019 and Clostridium methoxybenzovorans Mechichi et al. 1999 as heterotypic synonyms of Lacrimispora amygdalina (Parshina et al. 2003) Haas and Blanchard 2020 and Lacrimispora indolis (McClung and McCoy 1957) Haas and Blanchard 2020, respectively.</title>
        <authorList>
            <person name="Kobayashi H."/>
            <person name="Tanizawa Y."/>
            <person name="Sakamoto M."/>
            <person name="Ohkuma M."/>
            <person name="Tohno M."/>
        </authorList>
    </citation>
    <scope>NUCLEOTIDE SEQUENCE [LARGE SCALE GENOMIC DNA]</scope>
    <source>
        <strain evidence="1 2">DSM 12857</strain>
    </source>
</reference>
<evidence type="ECO:0008006" key="3">
    <source>
        <dbReference type="Google" id="ProtNLM"/>
    </source>
</evidence>
<organism evidence="1 2">
    <name type="scientific">Lacrimispora amygdalina</name>
    <dbReference type="NCBI Taxonomy" id="253257"/>
    <lineage>
        <taxon>Bacteria</taxon>
        <taxon>Bacillati</taxon>
        <taxon>Bacillota</taxon>
        <taxon>Clostridia</taxon>
        <taxon>Lachnospirales</taxon>
        <taxon>Lachnospiraceae</taxon>
        <taxon>Lacrimispora</taxon>
    </lineage>
</organism>
<dbReference type="Gene3D" id="3.30.559.10">
    <property type="entry name" value="Chloramphenicol acetyltransferase-like domain"/>
    <property type="match status" value="1"/>
</dbReference>
<dbReference type="InterPro" id="IPR052058">
    <property type="entry name" value="Alcohol_O-acetyltransferase"/>
</dbReference>
<dbReference type="RefSeq" id="WP_346064391.1">
    <property type="nucleotide sequence ID" value="NZ_BRPJ01000002.1"/>
</dbReference>